<protein>
    <submittedName>
        <fullName evidence="3">Uncharacterized protein</fullName>
    </submittedName>
</protein>
<organism evidence="3">
    <name type="scientific">marine metagenome</name>
    <dbReference type="NCBI Taxonomy" id="408172"/>
    <lineage>
        <taxon>unclassified sequences</taxon>
        <taxon>metagenomes</taxon>
        <taxon>ecological metagenomes</taxon>
    </lineage>
</organism>
<reference evidence="3" key="1">
    <citation type="submission" date="2018-05" db="EMBL/GenBank/DDBJ databases">
        <authorList>
            <person name="Lanie J.A."/>
            <person name="Ng W.-L."/>
            <person name="Kazmierczak K.M."/>
            <person name="Andrzejewski T.M."/>
            <person name="Davidsen T.M."/>
            <person name="Wayne K.J."/>
            <person name="Tettelin H."/>
            <person name="Glass J.I."/>
            <person name="Rusch D."/>
            <person name="Podicherti R."/>
            <person name="Tsui H.-C.T."/>
            <person name="Winkler M.E."/>
        </authorList>
    </citation>
    <scope>NUCLEOTIDE SEQUENCE</scope>
</reference>
<accession>A0A382GU14</accession>
<dbReference type="AlphaFoldDB" id="A0A382GU14"/>
<name>A0A382GU14_9ZZZZ</name>
<evidence type="ECO:0000313" key="3">
    <source>
        <dbReference type="EMBL" id="SVB78600.1"/>
    </source>
</evidence>
<evidence type="ECO:0000256" key="1">
    <source>
        <dbReference type="SAM" id="MobiDB-lite"/>
    </source>
</evidence>
<keyword evidence="2" id="KW-0812">Transmembrane</keyword>
<keyword evidence="2" id="KW-1133">Transmembrane helix</keyword>
<feature type="transmembrane region" description="Helical" evidence="2">
    <location>
        <begin position="12"/>
        <end position="41"/>
    </location>
</feature>
<dbReference type="EMBL" id="UINC01057447">
    <property type="protein sequence ID" value="SVB78600.1"/>
    <property type="molecule type" value="Genomic_DNA"/>
</dbReference>
<gene>
    <name evidence="3" type="ORF">METZ01_LOCUS231454</name>
</gene>
<keyword evidence="2" id="KW-0472">Membrane</keyword>
<proteinExistence type="predicted"/>
<feature type="compositionally biased region" description="Basic residues" evidence="1">
    <location>
        <begin position="56"/>
        <end position="81"/>
    </location>
</feature>
<feature type="region of interest" description="Disordered" evidence="1">
    <location>
        <begin position="52"/>
        <end position="81"/>
    </location>
</feature>
<evidence type="ECO:0000256" key="2">
    <source>
        <dbReference type="SAM" id="Phobius"/>
    </source>
</evidence>
<sequence>MLEQLKDRDLILGVIMVVAGVLVWFELAKFTGIGLIVYGLYQYWGPKPEVKVEEHHHHHHHNKKQTTTKKTGKMKKNYHRT</sequence>